<evidence type="ECO:0000256" key="1">
    <source>
        <dbReference type="SAM" id="MobiDB-lite"/>
    </source>
</evidence>
<feature type="compositionally biased region" description="Low complexity" evidence="1">
    <location>
        <begin position="396"/>
        <end position="415"/>
    </location>
</feature>
<organism evidence="2 3">
    <name type="scientific">Lentzea kristufekii</name>
    <dbReference type="NCBI Taxonomy" id="3095430"/>
    <lineage>
        <taxon>Bacteria</taxon>
        <taxon>Bacillati</taxon>
        <taxon>Actinomycetota</taxon>
        <taxon>Actinomycetes</taxon>
        <taxon>Pseudonocardiales</taxon>
        <taxon>Pseudonocardiaceae</taxon>
        <taxon>Lentzea</taxon>
    </lineage>
</organism>
<accession>A0ABU4TMW2</accession>
<gene>
    <name evidence="2" type="ORF">SK571_09595</name>
</gene>
<evidence type="ECO:0000313" key="2">
    <source>
        <dbReference type="EMBL" id="MDX8049630.1"/>
    </source>
</evidence>
<reference evidence="2 3" key="1">
    <citation type="submission" date="2023-11" db="EMBL/GenBank/DDBJ databases">
        <title>Lentzea sokolovensis, sp. nov., Lentzea kristufkii, sp. nov., and Lentzea miocenensis, sp. nov., rare actinobacteria from Sokolov Coal Basin, Miocene lacustrine sediment, Czech Republic.</title>
        <authorList>
            <person name="Lara A."/>
            <person name="Kotroba L."/>
            <person name="Nouioui I."/>
            <person name="Neumann-Schaal M."/>
            <person name="Mast Y."/>
            <person name="Chronakova A."/>
        </authorList>
    </citation>
    <scope>NUCLEOTIDE SEQUENCE [LARGE SCALE GENOMIC DNA]</scope>
    <source>
        <strain evidence="2 3">BCCO 10_0798</strain>
    </source>
</reference>
<dbReference type="Proteomes" id="UP001271792">
    <property type="component" value="Unassembled WGS sequence"/>
</dbReference>
<protein>
    <submittedName>
        <fullName evidence="2">Uncharacterized protein</fullName>
    </submittedName>
</protein>
<dbReference type="RefSeq" id="WP_319983663.1">
    <property type="nucleotide sequence ID" value="NZ_JAXAVV010000004.1"/>
</dbReference>
<feature type="region of interest" description="Disordered" evidence="1">
    <location>
        <begin position="393"/>
        <end position="415"/>
    </location>
</feature>
<proteinExistence type="predicted"/>
<evidence type="ECO:0000313" key="3">
    <source>
        <dbReference type="Proteomes" id="UP001271792"/>
    </source>
</evidence>
<reference evidence="2 3" key="2">
    <citation type="submission" date="2023-11" db="EMBL/GenBank/DDBJ databases">
        <authorList>
            <person name="Lara A.C."/>
            <person name="Chronakova A."/>
        </authorList>
    </citation>
    <scope>NUCLEOTIDE SEQUENCE [LARGE SCALE GENOMIC DNA]</scope>
    <source>
        <strain evidence="2 3">BCCO 10_0798</strain>
    </source>
</reference>
<dbReference type="EMBL" id="JAXAVV010000004">
    <property type="protein sequence ID" value="MDX8049630.1"/>
    <property type="molecule type" value="Genomic_DNA"/>
</dbReference>
<sequence length="508" mass="54544">MSGIVLGWQAVDHGDAPISPLFDQPPSATGIDPARANALWRSKVEADQLQLARRHHSRPSWYPIVAWDDVHVLPVFGGTPALWSSLLVTFAMSSPGRVRMVDLTQSDLFEPVRRARGVPDVRSDVLSARGSTVDVFGRRTPEELASLVTDVLRPAAGGHGRNDALRARQELARIQKMLDVPNDLATLRDAIALLLGHPQRSITTTFDRREETELRDYRTDVVTGNQHVAARLNDLHGDLDGLLAYARDPARTVKTSGGGPFRVRTYEVERGGSTQDAELARELLSRTAMLAFSAPHPQPDLLVVAGAEELAPEVLDALTSTAQRRGKQLVLLWGRVPQEAQKVIGHGGVDSSLWARLPNRQDAEVAAKQFGKEFTFVVNGFSLSVNETDQWNESQSKTVGVTTGTTSSSGTSSSAGLKGALSFGRNFGNSVSTSLSVSNASVRGTGGSAGVTNTQNWGRVHEDVVPPETFQRLDDGIALYRDGCTAMIAVCDPAIASSGRASATPLGP</sequence>
<comment type="caution">
    <text evidence="2">The sequence shown here is derived from an EMBL/GenBank/DDBJ whole genome shotgun (WGS) entry which is preliminary data.</text>
</comment>
<name>A0ABU4TMW2_9PSEU</name>
<keyword evidence="3" id="KW-1185">Reference proteome</keyword>